<sequence>MALVLARQHDIVADVHQLTSGRALVSVRRGLLVYVDDENYRWTSPDSSQRGGPLLTYASQPTSAAGRVAQHYAMLRDFPADELLGSRLPLLADVLLAHHVCPI</sequence>
<organism evidence="1 2">
    <name type="scientific">Streptosporangium minutum</name>
    <dbReference type="NCBI Taxonomy" id="569862"/>
    <lineage>
        <taxon>Bacteria</taxon>
        <taxon>Bacillati</taxon>
        <taxon>Actinomycetota</taxon>
        <taxon>Actinomycetes</taxon>
        <taxon>Streptosporangiales</taxon>
        <taxon>Streptosporangiaceae</taxon>
        <taxon>Streptosporangium</taxon>
    </lineage>
</organism>
<evidence type="ECO:0000313" key="1">
    <source>
        <dbReference type="EMBL" id="OUC99123.1"/>
    </source>
</evidence>
<keyword evidence="2" id="KW-1185">Reference proteome</keyword>
<dbReference type="AlphaFoldDB" id="A0A243RX67"/>
<comment type="caution">
    <text evidence="1">The sequence shown here is derived from an EMBL/GenBank/DDBJ whole genome shotgun (WGS) entry which is preliminary data.</text>
</comment>
<accession>A0A243RX67</accession>
<proteinExistence type="predicted"/>
<reference evidence="1 2" key="1">
    <citation type="submission" date="2017-05" db="EMBL/GenBank/DDBJ databases">
        <title>Biotechnological potential of actinobacteria isolated from South African environments.</title>
        <authorList>
            <person name="Le Roes-Hill M."/>
            <person name="Prins A."/>
            <person name="Durrell K.A."/>
        </authorList>
    </citation>
    <scope>NUCLEOTIDE SEQUENCE [LARGE SCALE GENOMIC DNA]</scope>
    <source>
        <strain evidence="1">M26</strain>
    </source>
</reference>
<evidence type="ECO:0000313" key="2">
    <source>
        <dbReference type="Proteomes" id="UP000194761"/>
    </source>
</evidence>
<name>A0A243RX67_9ACTN</name>
<protein>
    <submittedName>
        <fullName evidence="1">Uncharacterized protein</fullName>
    </submittedName>
</protein>
<dbReference type="Proteomes" id="UP000194761">
    <property type="component" value="Unassembled WGS sequence"/>
</dbReference>
<gene>
    <name evidence="1" type="ORF">CA984_04250</name>
</gene>
<dbReference type="EMBL" id="NGFP01000011">
    <property type="protein sequence ID" value="OUC99123.1"/>
    <property type="molecule type" value="Genomic_DNA"/>
</dbReference>